<keyword evidence="2" id="KW-0201">Cytochrome c-type biogenesis</keyword>
<sequence>MNISVLLLSLLTAPPQTVPATALKPAPKAAVASNLPAAPPLLKAGDSVPDFTVDAPGGVKKVAFSALRGKVVVLDFWATWCGPCKASFPHLEEVWKRLKTRDDATVLALCTSDEREKFEKWVTEYKDKYTFPYGYDPAGRDNATKLSRNLFGVTGIPTTFVIGKDGKVVDAIVGYSTGDHRLEAALKKAGIEIENVGGEAPPPAAPRPVDPNAPKRPSVPMRAINMPGMVTANLTLDPVAFSETYKGKLGIKYSPTPVALSAEKPASLVKEPTYSATPRYGTFTLGNGPKSQIALVVAGDKLYVDDNNNGDLTDDAPPATWPSERTRSVRASYGTATREVSTSNYPVMLYGSGERVFVGRVAATVGEVTLGEKKVKALLADTNGDGVYTPTPTSPVYLVLDLKGTGKLDFSCPTFDISKPVELEGKLYRVIATPDGTRITLIPSNDTPAAKAPAAPTLLKVGDTAPNSQFQAPDGSTVSLASLKGKVVVLDFWATWCGPCLASFPHLEKVWSGLKSRSDVTVLAANVFDEKAKYDTWRAETKYTFPLVLDPAGRDSAKSIARNQFGVTGIPTTFVIGKDGKIAAVIVGNGGPSDHRLEDALKAAGIE</sequence>
<feature type="domain" description="Thioredoxin" evidence="7">
    <location>
        <begin position="42"/>
        <end position="191"/>
    </location>
</feature>
<keyword evidence="9" id="KW-1185">Reference proteome</keyword>
<dbReference type="Proteomes" id="UP000520814">
    <property type="component" value="Unassembled WGS sequence"/>
</dbReference>
<comment type="caution">
    <text evidence="8">The sequence shown here is derived from an EMBL/GenBank/DDBJ whole genome shotgun (WGS) entry which is preliminary data.</text>
</comment>
<dbReference type="Gene3D" id="3.40.30.10">
    <property type="entry name" value="Glutaredoxin"/>
    <property type="match status" value="2"/>
</dbReference>
<gene>
    <name evidence="8" type="ORF">HNQ39_005417</name>
</gene>
<dbReference type="RefSeq" id="WP_184203672.1">
    <property type="nucleotide sequence ID" value="NZ_JACHGW010000007.1"/>
</dbReference>
<feature type="region of interest" description="Disordered" evidence="6">
    <location>
        <begin position="310"/>
        <end position="335"/>
    </location>
</feature>
<dbReference type="InterPro" id="IPR013766">
    <property type="entry name" value="Thioredoxin_domain"/>
</dbReference>
<dbReference type="AlphaFoldDB" id="A0A7W9WAG2"/>
<evidence type="ECO:0000256" key="1">
    <source>
        <dbReference type="ARBA" id="ARBA00004196"/>
    </source>
</evidence>
<name>A0A7W9WAG2_ARMRO</name>
<evidence type="ECO:0000256" key="3">
    <source>
        <dbReference type="ARBA" id="ARBA00022968"/>
    </source>
</evidence>
<evidence type="ECO:0000256" key="2">
    <source>
        <dbReference type="ARBA" id="ARBA00022748"/>
    </source>
</evidence>
<dbReference type="InterPro" id="IPR036249">
    <property type="entry name" value="Thioredoxin-like_sf"/>
</dbReference>
<dbReference type="GO" id="GO:0016491">
    <property type="term" value="F:oxidoreductase activity"/>
    <property type="evidence" value="ECO:0007669"/>
    <property type="project" value="InterPro"/>
</dbReference>
<organism evidence="8 9">
    <name type="scientific">Armatimonas rosea</name>
    <dbReference type="NCBI Taxonomy" id="685828"/>
    <lineage>
        <taxon>Bacteria</taxon>
        <taxon>Bacillati</taxon>
        <taxon>Armatimonadota</taxon>
        <taxon>Armatimonadia</taxon>
        <taxon>Armatimonadales</taxon>
        <taxon>Armatimonadaceae</taxon>
        <taxon>Armatimonas</taxon>
    </lineage>
</organism>
<comment type="subcellular location">
    <subcellularLocation>
        <location evidence="1">Cell envelope</location>
    </subcellularLocation>
</comment>
<reference evidence="8 9" key="1">
    <citation type="submission" date="2020-08" db="EMBL/GenBank/DDBJ databases">
        <title>Genomic Encyclopedia of Type Strains, Phase IV (KMG-IV): sequencing the most valuable type-strain genomes for metagenomic binning, comparative biology and taxonomic classification.</title>
        <authorList>
            <person name="Goeker M."/>
        </authorList>
    </citation>
    <scope>NUCLEOTIDE SEQUENCE [LARGE SCALE GENOMIC DNA]</scope>
    <source>
        <strain evidence="8 9">DSM 23562</strain>
    </source>
</reference>
<evidence type="ECO:0000313" key="9">
    <source>
        <dbReference type="Proteomes" id="UP000520814"/>
    </source>
</evidence>
<dbReference type="SUPFAM" id="SSF52833">
    <property type="entry name" value="Thioredoxin-like"/>
    <property type="match status" value="2"/>
</dbReference>
<dbReference type="InterPro" id="IPR013740">
    <property type="entry name" value="Redoxin"/>
</dbReference>
<dbReference type="PROSITE" id="PS00194">
    <property type="entry name" value="THIOREDOXIN_1"/>
    <property type="match status" value="2"/>
</dbReference>
<keyword evidence="3" id="KW-0735">Signal-anchor</keyword>
<keyword evidence="3" id="KW-0812">Transmembrane</keyword>
<dbReference type="GO" id="GO:0017004">
    <property type="term" value="P:cytochrome complex assembly"/>
    <property type="evidence" value="ECO:0007669"/>
    <property type="project" value="UniProtKB-KW"/>
</dbReference>
<dbReference type="CDD" id="cd02966">
    <property type="entry name" value="TlpA_like_family"/>
    <property type="match status" value="2"/>
</dbReference>
<dbReference type="InterPro" id="IPR017937">
    <property type="entry name" value="Thioredoxin_CS"/>
</dbReference>
<accession>A0A7W9WAG2</accession>
<keyword evidence="5" id="KW-0676">Redox-active center</keyword>
<keyword evidence="4" id="KW-1015">Disulfide bond</keyword>
<evidence type="ECO:0000256" key="4">
    <source>
        <dbReference type="ARBA" id="ARBA00023157"/>
    </source>
</evidence>
<evidence type="ECO:0000256" key="6">
    <source>
        <dbReference type="SAM" id="MobiDB-lite"/>
    </source>
</evidence>
<dbReference type="PANTHER" id="PTHR42852:SF6">
    <property type="entry name" value="THIOL:DISULFIDE INTERCHANGE PROTEIN DSBE"/>
    <property type="match status" value="1"/>
</dbReference>
<feature type="domain" description="Thioredoxin" evidence="7">
    <location>
        <begin position="459"/>
        <end position="606"/>
    </location>
</feature>
<dbReference type="Pfam" id="PF08534">
    <property type="entry name" value="Redoxin"/>
    <property type="match status" value="2"/>
</dbReference>
<evidence type="ECO:0000313" key="8">
    <source>
        <dbReference type="EMBL" id="MBB6053582.1"/>
    </source>
</evidence>
<dbReference type="InterPro" id="IPR050553">
    <property type="entry name" value="Thioredoxin_ResA/DsbE_sf"/>
</dbReference>
<dbReference type="PANTHER" id="PTHR42852">
    <property type="entry name" value="THIOL:DISULFIDE INTERCHANGE PROTEIN DSBE"/>
    <property type="match status" value="1"/>
</dbReference>
<evidence type="ECO:0000256" key="5">
    <source>
        <dbReference type="ARBA" id="ARBA00023284"/>
    </source>
</evidence>
<dbReference type="EMBL" id="JACHGW010000007">
    <property type="protein sequence ID" value="MBB6053582.1"/>
    <property type="molecule type" value="Genomic_DNA"/>
</dbReference>
<protein>
    <submittedName>
        <fullName evidence="8">Peroxiredoxin</fullName>
    </submittedName>
</protein>
<dbReference type="PROSITE" id="PS51352">
    <property type="entry name" value="THIOREDOXIN_2"/>
    <property type="match status" value="2"/>
</dbReference>
<proteinExistence type="predicted"/>
<dbReference type="GO" id="GO:0030313">
    <property type="term" value="C:cell envelope"/>
    <property type="evidence" value="ECO:0007669"/>
    <property type="project" value="UniProtKB-SubCell"/>
</dbReference>
<evidence type="ECO:0000259" key="7">
    <source>
        <dbReference type="PROSITE" id="PS51352"/>
    </source>
</evidence>